<dbReference type="GO" id="GO:0032299">
    <property type="term" value="C:ribonuclease H2 complex"/>
    <property type="evidence" value="ECO:0007669"/>
    <property type="project" value="InterPro"/>
</dbReference>
<evidence type="ECO:0000256" key="1">
    <source>
        <dbReference type="SAM" id="MobiDB-lite"/>
    </source>
</evidence>
<dbReference type="Pfam" id="PF08615">
    <property type="entry name" value="RNase_H2_suC"/>
    <property type="match status" value="1"/>
</dbReference>
<feature type="compositionally biased region" description="Polar residues" evidence="1">
    <location>
        <begin position="57"/>
        <end position="70"/>
    </location>
</feature>
<feature type="compositionally biased region" description="Acidic residues" evidence="1">
    <location>
        <begin position="148"/>
        <end position="173"/>
    </location>
</feature>
<comment type="caution">
    <text evidence="2">The sequence shown here is derived from an EMBL/GenBank/DDBJ whole genome shotgun (WGS) entry which is preliminary data.</text>
</comment>
<reference evidence="2" key="2">
    <citation type="submission" date="2020-11" db="EMBL/GenBank/DDBJ databases">
        <authorList>
            <consortium name="DOE Joint Genome Institute"/>
            <person name="Kuo A."/>
            <person name="Miyauchi S."/>
            <person name="Kiss E."/>
            <person name="Drula E."/>
            <person name="Kohler A."/>
            <person name="Sanchez-Garcia M."/>
            <person name="Andreopoulos B."/>
            <person name="Barry K.W."/>
            <person name="Bonito G."/>
            <person name="Buee M."/>
            <person name="Carver A."/>
            <person name="Chen C."/>
            <person name="Cichocki N."/>
            <person name="Clum A."/>
            <person name="Culley D."/>
            <person name="Crous P.W."/>
            <person name="Fauchery L."/>
            <person name="Girlanda M."/>
            <person name="Hayes R."/>
            <person name="Keri Z."/>
            <person name="Labutti K."/>
            <person name="Lipzen A."/>
            <person name="Lombard V."/>
            <person name="Magnuson J."/>
            <person name="Maillard F."/>
            <person name="Morin E."/>
            <person name="Murat C."/>
            <person name="Nolan M."/>
            <person name="Ohm R."/>
            <person name="Pangilinan J."/>
            <person name="Pereira M."/>
            <person name="Perotto S."/>
            <person name="Peter M."/>
            <person name="Riley R."/>
            <person name="Sitrit Y."/>
            <person name="Stielow B."/>
            <person name="Szollosi G."/>
            <person name="Zifcakova L."/>
            <person name="Stursova M."/>
            <person name="Spatafora J.W."/>
            <person name="Tedersoo L."/>
            <person name="Vaario L.-M."/>
            <person name="Yamada A."/>
            <person name="Yan M."/>
            <person name="Wang P."/>
            <person name="Xu J."/>
            <person name="Bruns T."/>
            <person name="Baldrian P."/>
            <person name="Vilgalys R."/>
            <person name="Henrissat B."/>
            <person name="Grigoriev I.V."/>
            <person name="Hibbett D."/>
            <person name="Nagy L.G."/>
            <person name="Martin F.M."/>
        </authorList>
    </citation>
    <scope>NUCLEOTIDE SEQUENCE</scope>
    <source>
        <strain evidence="2">UH-Tt-Lm1</strain>
    </source>
</reference>
<dbReference type="PANTHER" id="PTHR47204:SF1">
    <property type="entry name" value="RIBONUCLEASE H2 SUBUNIT C"/>
    <property type="match status" value="1"/>
</dbReference>
<dbReference type="InterPro" id="IPR013924">
    <property type="entry name" value="RNase_H2_suC"/>
</dbReference>
<name>A0A9P6HGQ7_9AGAM</name>
<evidence type="ECO:0000313" key="3">
    <source>
        <dbReference type="Proteomes" id="UP000736335"/>
    </source>
</evidence>
<dbReference type="Gene3D" id="2.40.128.680">
    <property type="match status" value="1"/>
</dbReference>
<feature type="region of interest" description="Disordered" evidence="1">
    <location>
        <begin position="39"/>
        <end position="87"/>
    </location>
</feature>
<dbReference type="CDD" id="cd09271">
    <property type="entry name" value="RNase_H2-C"/>
    <property type="match status" value="1"/>
</dbReference>
<keyword evidence="3" id="KW-1185">Reference proteome</keyword>
<dbReference type="PANTHER" id="PTHR47204">
    <property type="entry name" value="OS02G0168900 PROTEIN"/>
    <property type="match status" value="1"/>
</dbReference>
<organism evidence="2 3">
    <name type="scientific">Thelephora terrestris</name>
    <dbReference type="NCBI Taxonomy" id="56493"/>
    <lineage>
        <taxon>Eukaryota</taxon>
        <taxon>Fungi</taxon>
        <taxon>Dikarya</taxon>
        <taxon>Basidiomycota</taxon>
        <taxon>Agaricomycotina</taxon>
        <taxon>Agaricomycetes</taxon>
        <taxon>Thelephorales</taxon>
        <taxon>Thelephoraceae</taxon>
        <taxon>Thelephora</taxon>
    </lineage>
</organism>
<dbReference type="AlphaFoldDB" id="A0A9P6HGQ7"/>
<dbReference type="EMBL" id="WIUZ02000007">
    <property type="protein sequence ID" value="KAF9785047.1"/>
    <property type="molecule type" value="Genomic_DNA"/>
</dbReference>
<dbReference type="Proteomes" id="UP000736335">
    <property type="component" value="Unassembled WGS sequence"/>
</dbReference>
<reference evidence="2" key="1">
    <citation type="journal article" date="2020" name="Nat. Commun.">
        <title>Large-scale genome sequencing of mycorrhizal fungi provides insights into the early evolution of symbiotic traits.</title>
        <authorList>
            <person name="Miyauchi S."/>
            <person name="Kiss E."/>
            <person name="Kuo A."/>
            <person name="Drula E."/>
            <person name="Kohler A."/>
            <person name="Sanchez-Garcia M."/>
            <person name="Morin E."/>
            <person name="Andreopoulos B."/>
            <person name="Barry K.W."/>
            <person name="Bonito G."/>
            <person name="Buee M."/>
            <person name="Carver A."/>
            <person name="Chen C."/>
            <person name="Cichocki N."/>
            <person name="Clum A."/>
            <person name="Culley D."/>
            <person name="Crous P.W."/>
            <person name="Fauchery L."/>
            <person name="Girlanda M."/>
            <person name="Hayes R.D."/>
            <person name="Keri Z."/>
            <person name="LaButti K."/>
            <person name="Lipzen A."/>
            <person name="Lombard V."/>
            <person name="Magnuson J."/>
            <person name="Maillard F."/>
            <person name="Murat C."/>
            <person name="Nolan M."/>
            <person name="Ohm R.A."/>
            <person name="Pangilinan J."/>
            <person name="Pereira M.F."/>
            <person name="Perotto S."/>
            <person name="Peter M."/>
            <person name="Pfister S."/>
            <person name="Riley R."/>
            <person name="Sitrit Y."/>
            <person name="Stielow J.B."/>
            <person name="Szollosi G."/>
            <person name="Zifcakova L."/>
            <person name="Stursova M."/>
            <person name="Spatafora J.W."/>
            <person name="Tedersoo L."/>
            <person name="Vaario L.M."/>
            <person name="Yamada A."/>
            <person name="Yan M."/>
            <person name="Wang P."/>
            <person name="Xu J."/>
            <person name="Bruns T."/>
            <person name="Baldrian P."/>
            <person name="Vilgalys R."/>
            <person name="Dunand C."/>
            <person name="Henrissat B."/>
            <person name="Grigoriev I.V."/>
            <person name="Hibbett D."/>
            <person name="Nagy L.G."/>
            <person name="Martin F.M."/>
        </authorList>
    </citation>
    <scope>NUCLEOTIDE SEQUENCE</scope>
    <source>
        <strain evidence="2">UH-Tt-Lm1</strain>
    </source>
</reference>
<sequence length="223" mass="24082">MSIQLIVPEKGSLPERSLNLMPFNIRYTGTAPVSTYFRPKQLPVQGDPPTDAAAGSQEGTSQLSTATDTPNLAEPSKDPVTAADVTSKEESLIAAFRGRTIRGTRVSVPHGYTGVVLIGADANKTKHSSPPPSGRRPSRRSGRVIHVDEDDGPQDVDMNEASEGTDADGEEGEEPTRTLTLASVFNSFTVWNPDIPVDVGRDEYARSLTEWTKLSAMIHHNED</sequence>
<evidence type="ECO:0000313" key="2">
    <source>
        <dbReference type="EMBL" id="KAF9785047.1"/>
    </source>
</evidence>
<gene>
    <name evidence="2" type="ORF">BJ322DRAFT_804976</name>
</gene>
<accession>A0A9P6HGQ7</accession>
<dbReference type="GO" id="GO:0006401">
    <property type="term" value="P:RNA catabolic process"/>
    <property type="evidence" value="ECO:0007669"/>
    <property type="project" value="InterPro"/>
</dbReference>
<protein>
    <submittedName>
        <fullName evidence="2">Ribonuclease H2, subunit C</fullName>
    </submittedName>
</protein>
<proteinExistence type="predicted"/>
<feature type="region of interest" description="Disordered" evidence="1">
    <location>
        <begin position="119"/>
        <end position="175"/>
    </location>
</feature>
<dbReference type="OrthoDB" id="6222486at2759"/>